<dbReference type="InterPro" id="IPR006076">
    <property type="entry name" value="FAD-dep_OxRdtase"/>
</dbReference>
<sequence length="381" mass="41556">MAFNQRSGSMMQRRAFLTLAAGAAAGAVLPFSARASGPAPSLPALDVHPGRIIRTVAGLRPFRAEGYVVRAERFSRRQTLVHHYGHGGAGVTMSWGTAAETVRVLESATSERSCAVIGSGVIGLTTALMLLRRGHQVTLYADALPPHTTSNIAGAYWGIASLYRRDAASPDFMARMRAAARYAHRAFQHLAGDPRYGVYWVRAFDLYDRLPANPASRPDMPELFPGFSRALGPDAYWGHSAVDSFHQLMIDPDIYLRALMADVENAGGRFAAARFEDARDVSRLRERVIVNCTGMGARALFGDEQLEPNRGQLTLLLPQPEIDYAYTTRFEGASLYMFPRRGALVLGGSHGRGDWSLEIDPAEQDRVLRGHGEMARAIAAG</sequence>
<dbReference type="PROSITE" id="PS00677">
    <property type="entry name" value="DAO"/>
    <property type="match status" value="1"/>
</dbReference>
<evidence type="ECO:0000313" key="11">
    <source>
        <dbReference type="EMBL" id="KAA5805434.1"/>
    </source>
</evidence>
<evidence type="ECO:0000256" key="3">
    <source>
        <dbReference type="ARBA" id="ARBA00022630"/>
    </source>
</evidence>
<dbReference type="Pfam" id="PF01266">
    <property type="entry name" value="DAO"/>
    <property type="match status" value="1"/>
</dbReference>
<feature type="signal peptide" evidence="9">
    <location>
        <begin position="1"/>
        <end position="35"/>
    </location>
</feature>
<dbReference type="GO" id="GO:0019478">
    <property type="term" value="P:D-amino acid catabolic process"/>
    <property type="evidence" value="ECO:0007669"/>
    <property type="project" value="TreeGrafter"/>
</dbReference>
<evidence type="ECO:0000259" key="10">
    <source>
        <dbReference type="Pfam" id="PF01266"/>
    </source>
</evidence>
<evidence type="ECO:0000313" key="12">
    <source>
        <dbReference type="Proteomes" id="UP000325122"/>
    </source>
</evidence>
<comment type="caution">
    <text evidence="11">The sequence shown here is derived from an EMBL/GenBank/DDBJ whole genome shotgun (WGS) entry which is preliminary data.</text>
</comment>
<feature type="domain" description="FAD dependent oxidoreductase" evidence="10">
    <location>
        <begin position="115"/>
        <end position="369"/>
    </location>
</feature>
<comment type="cofactor">
    <cofactor evidence="1">
        <name>FAD</name>
        <dbReference type="ChEBI" id="CHEBI:57692"/>
    </cofactor>
</comment>
<accession>A0A5M6ZPD6</accession>
<comment type="catalytic activity">
    <reaction evidence="8">
        <text>a D-alpha-amino acid + O2 + H2O = a 2-oxocarboxylate + H2O2 + NH4(+)</text>
        <dbReference type="Rhea" id="RHEA:21816"/>
        <dbReference type="ChEBI" id="CHEBI:15377"/>
        <dbReference type="ChEBI" id="CHEBI:15379"/>
        <dbReference type="ChEBI" id="CHEBI:16240"/>
        <dbReference type="ChEBI" id="CHEBI:28938"/>
        <dbReference type="ChEBI" id="CHEBI:35179"/>
        <dbReference type="ChEBI" id="CHEBI:59871"/>
        <dbReference type="EC" id="1.4.3.3"/>
    </reaction>
    <physiologicalReaction direction="left-to-right" evidence="8">
        <dbReference type="Rhea" id="RHEA:21817"/>
    </physiologicalReaction>
</comment>
<dbReference type="Gene3D" id="3.40.50.720">
    <property type="entry name" value="NAD(P)-binding Rossmann-like Domain"/>
    <property type="match status" value="2"/>
</dbReference>
<keyword evidence="4" id="KW-0274">FAD</keyword>
<reference evidence="11 12" key="1">
    <citation type="submission" date="2019-09" db="EMBL/GenBank/DDBJ databases">
        <authorList>
            <person name="Kevbrin V."/>
            <person name="Grouzdev D.S."/>
        </authorList>
    </citation>
    <scope>NUCLEOTIDE SEQUENCE [LARGE SCALE GENOMIC DNA]</scope>
    <source>
        <strain evidence="11 12">G-192</strain>
    </source>
</reference>
<dbReference type="GO" id="GO:0003884">
    <property type="term" value="F:D-amino-acid oxidase activity"/>
    <property type="evidence" value="ECO:0007669"/>
    <property type="project" value="UniProtKB-EC"/>
</dbReference>
<protein>
    <recommendedName>
        <fullName evidence="7">D-amino-acid oxidase</fullName>
        <ecNumber evidence="6">1.4.3.3</ecNumber>
    </recommendedName>
</protein>
<evidence type="ECO:0000256" key="2">
    <source>
        <dbReference type="ARBA" id="ARBA00006730"/>
    </source>
</evidence>
<dbReference type="Gene3D" id="3.30.9.10">
    <property type="entry name" value="D-Amino Acid Oxidase, subunit A, domain 2"/>
    <property type="match status" value="1"/>
</dbReference>
<dbReference type="GO" id="GO:0005737">
    <property type="term" value="C:cytoplasm"/>
    <property type="evidence" value="ECO:0007669"/>
    <property type="project" value="TreeGrafter"/>
</dbReference>
<evidence type="ECO:0000256" key="1">
    <source>
        <dbReference type="ARBA" id="ARBA00001974"/>
    </source>
</evidence>
<comment type="similarity">
    <text evidence="2">Belongs to the DAMOX/DASOX family.</text>
</comment>
<evidence type="ECO:0000256" key="9">
    <source>
        <dbReference type="SAM" id="SignalP"/>
    </source>
</evidence>
<evidence type="ECO:0000256" key="7">
    <source>
        <dbReference type="ARBA" id="ARBA00039751"/>
    </source>
</evidence>
<dbReference type="EMBL" id="VWOJ01000001">
    <property type="protein sequence ID" value="KAA5805434.1"/>
    <property type="molecule type" value="Genomic_DNA"/>
</dbReference>
<dbReference type="PANTHER" id="PTHR11530">
    <property type="entry name" value="D-AMINO ACID OXIDASE"/>
    <property type="match status" value="1"/>
</dbReference>
<dbReference type="PROSITE" id="PS51318">
    <property type="entry name" value="TAT"/>
    <property type="match status" value="1"/>
</dbReference>
<dbReference type="Proteomes" id="UP000325122">
    <property type="component" value="Unassembled WGS sequence"/>
</dbReference>
<keyword evidence="3" id="KW-0285">Flavoprotein</keyword>
<dbReference type="InterPro" id="IPR006181">
    <property type="entry name" value="D-amino_acid_oxidase_CS"/>
</dbReference>
<dbReference type="GO" id="GO:0071949">
    <property type="term" value="F:FAD binding"/>
    <property type="evidence" value="ECO:0007669"/>
    <property type="project" value="InterPro"/>
</dbReference>
<name>A0A5M6ZPD6_9PROT</name>
<dbReference type="SUPFAM" id="SSF51971">
    <property type="entry name" value="Nucleotide-binding domain"/>
    <property type="match status" value="1"/>
</dbReference>
<evidence type="ECO:0000256" key="8">
    <source>
        <dbReference type="ARBA" id="ARBA00049547"/>
    </source>
</evidence>
<proteinExistence type="inferred from homology"/>
<dbReference type="InterPro" id="IPR006311">
    <property type="entry name" value="TAT_signal"/>
</dbReference>
<keyword evidence="9" id="KW-0732">Signal</keyword>
<gene>
    <name evidence="11" type="ORF">F1654_05505</name>
</gene>
<dbReference type="PANTHER" id="PTHR11530:SF11">
    <property type="entry name" value="D-ASPARTATE OXIDASE"/>
    <property type="match status" value="1"/>
</dbReference>
<dbReference type="EC" id="1.4.3.3" evidence="6"/>
<organism evidence="11 12">
    <name type="scientific">Alkalicaulis satelles</name>
    <dbReference type="NCBI Taxonomy" id="2609175"/>
    <lineage>
        <taxon>Bacteria</taxon>
        <taxon>Pseudomonadati</taxon>
        <taxon>Pseudomonadota</taxon>
        <taxon>Alphaproteobacteria</taxon>
        <taxon>Maricaulales</taxon>
        <taxon>Maricaulaceae</taxon>
        <taxon>Alkalicaulis</taxon>
    </lineage>
</organism>
<evidence type="ECO:0000256" key="5">
    <source>
        <dbReference type="ARBA" id="ARBA00023002"/>
    </source>
</evidence>
<keyword evidence="12" id="KW-1185">Reference proteome</keyword>
<dbReference type="SUPFAM" id="SSF54373">
    <property type="entry name" value="FAD-linked reductases, C-terminal domain"/>
    <property type="match status" value="1"/>
</dbReference>
<dbReference type="AlphaFoldDB" id="A0A5M6ZPD6"/>
<dbReference type="InterPro" id="IPR023209">
    <property type="entry name" value="DAO"/>
</dbReference>
<feature type="chain" id="PRO_5024370857" description="D-amino-acid oxidase" evidence="9">
    <location>
        <begin position="36"/>
        <end position="381"/>
    </location>
</feature>
<evidence type="ECO:0000256" key="4">
    <source>
        <dbReference type="ARBA" id="ARBA00022827"/>
    </source>
</evidence>
<keyword evidence="5" id="KW-0560">Oxidoreductase</keyword>
<evidence type="ECO:0000256" key="6">
    <source>
        <dbReference type="ARBA" id="ARBA00039101"/>
    </source>
</evidence>